<accession>A0A5D0R0I8</accession>
<dbReference type="EMBL" id="VSKL01000001">
    <property type="protein sequence ID" value="TYB74599.1"/>
    <property type="molecule type" value="Genomic_DNA"/>
</dbReference>
<dbReference type="AlphaFoldDB" id="A0A5D0R0I8"/>
<comment type="caution">
    <text evidence="1">The sequence shown here is derived from an EMBL/GenBank/DDBJ whole genome shotgun (WGS) entry which is preliminary data.</text>
</comment>
<evidence type="ECO:0000313" key="1">
    <source>
        <dbReference type="EMBL" id="TYB74599.1"/>
    </source>
</evidence>
<sequence>MWDNISVLKFAYSLVPTFLRKPVLSAFVKAVTNPLSAIYYDWYNKRQEHLYILDHNWQVCYMRGALNDKFDQDQRRIYIDGTGGDANKTYIYTPGENQTKYLGTIFIYNSLEFADTGADFIVHVPAEIMANQFYEVHAQIQLYKLGGKRYLIIEI</sequence>
<evidence type="ECO:0000313" key="2">
    <source>
        <dbReference type="Proteomes" id="UP000324358"/>
    </source>
</evidence>
<proteinExistence type="predicted"/>
<organism evidence="1 2">
    <name type="scientific">Bizionia algoritergicola</name>
    <dbReference type="NCBI Taxonomy" id="291187"/>
    <lineage>
        <taxon>Bacteria</taxon>
        <taxon>Pseudomonadati</taxon>
        <taxon>Bacteroidota</taxon>
        <taxon>Flavobacteriia</taxon>
        <taxon>Flavobacteriales</taxon>
        <taxon>Flavobacteriaceae</taxon>
        <taxon>Bizionia</taxon>
    </lineage>
</organism>
<reference evidence="1 2" key="1">
    <citation type="submission" date="2019-08" db="EMBL/GenBank/DDBJ databases">
        <title>Genomes of Antarctic Bizionia species.</title>
        <authorList>
            <person name="Bowman J.P."/>
        </authorList>
    </citation>
    <scope>NUCLEOTIDE SEQUENCE [LARGE SCALE GENOMIC DNA]</scope>
    <source>
        <strain evidence="1 2">APA-1</strain>
    </source>
</reference>
<dbReference type="OrthoDB" id="1072575at2"/>
<keyword evidence="2" id="KW-1185">Reference proteome</keyword>
<gene>
    <name evidence="1" type="ORF">ES675_00195</name>
</gene>
<protein>
    <submittedName>
        <fullName evidence="1">Uncharacterized protein</fullName>
    </submittedName>
</protein>
<dbReference type="Proteomes" id="UP000324358">
    <property type="component" value="Unassembled WGS sequence"/>
</dbReference>
<dbReference type="RefSeq" id="WP_066256094.1">
    <property type="nucleotide sequence ID" value="NZ_VSKL01000001.1"/>
</dbReference>
<name>A0A5D0R0I8_9FLAO</name>